<dbReference type="PANTHER" id="PTHR35484">
    <property type="entry name" value="OUTER ENVELOPE PORE PROTEIN 37, CHLOROPLASTIC"/>
    <property type="match status" value="1"/>
</dbReference>
<dbReference type="HOGENOM" id="CLU_069482_0_0_1"/>
<gene>
    <name evidence="2" type="ORF">SELMODRAFT_145368</name>
    <name evidence="1" type="ORF">SELMODRAFT_171472</name>
</gene>
<evidence type="ECO:0000313" key="3">
    <source>
        <dbReference type="Proteomes" id="UP000001514"/>
    </source>
</evidence>
<reference evidence="2 3" key="1">
    <citation type="journal article" date="2011" name="Science">
        <title>The Selaginella genome identifies genetic changes associated with the evolution of vascular plants.</title>
        <authorList>
            <person name="Banks J.A."/>
            <person name="Nishiyama T."/>
            <person name="Hasebe M."/>
            <person name="Bowman J.L."/>
            <person name="Gribskov M."/>
            <person name="dePamphilis C."/>
            <person name="Albert V.A."/>
            <person name="Aono N."/>
            <person name="Aoyama T."/>
            <person name="Ambrose B.A."/>
            <person name="Ashton N.W."/>
            <person name="Axtell M.J."/>
            <person name="Barker E."/>
            <person name="Barker M.S."/>
            <person name="Bennetzen J.L."/>
            <person name="Bonawitz N.D."/>
            <person name="Chapple C."/>
            <person name="Cheng C."/>
            <person name="Correa L.G."/>
            <person name="Dacre M."/>
            <person name="DeBarry J."/>
            <person name="Dreyer I."/>
            <person name="Elias M."/>
            <person name="Engstrom E.M."/>
            <person name="Estelle M."/>
            <person name="Feng L."/>
            <person name="Finet C."/>
            <person name="Floyd S.K."/>
            <person name="Frommer W.B."/>
            <person name="Fujita T."/>
            <person name="Gramzow L."/>
            <person name="Gutensohn M."/>
            <person name="Harholt J."/>
            <person name="Hattori M."/>
            <person name="Heyl A."/>
            <person name="Hirai T."/>
            <person name="Hiwatashi Y."/>
            <person name="Ishikawa M."/>
            <person name="Iwata M."/>
            <person name="Karol K.G."/>
            <person name="Koehler B."/>
            <person name="Kolukisaoglu U."/>
            <person name="Kubo M."/>
            <person name="Kurata T."/>
            <person name="Lalonde S."/>
            <person name="Li K."/>
            <person name="Li Y."/>
            <person name="Litt A."/>
            <person name="Lyons E."/>
            <person name="Manning G."/>
            <person name="Maruyama T."/>
            <person name="Michael T.P."/>
            <person name="Mikami K."/>
            <person name="Miyazaki S."/>
            <person name="Morinaga S."/>
            <person name="Murata T."/>
            <person name="Mueller-Roeber B."/>
            <person name="Nelson D.R."/>
            <person name="Obara M."/>
            <person name="Oguri Y."/>
            <person name="Olmstead R.G."/>
            <person name="Onodera N."/>
            <person name="Petersen B.L."/>
            <person name="Pils B."/>
            <person name="Prigge M."/>
            <person name="Rensing S.A."/>
            <person name="Riano-Pachon D.M."/>
            <person name="Roberts A.W."/>
            <person name="Sato Y."/>
            <person name="Scheller H.V."/>
            <person name="Schulz B."/>
            <person name="Schulz C."/>
            <person name="Shakirov E.V."/>
            <person name="Shibagaki N."/>
            <person name="Shinohara N."/>
            <person name="Shippen D.E."/>
            <person name="Soerensen I."/>
            <person name="Sotooka R."/>
            <person name="Sugimoto N."/>
            <person name="Sugita M."/>
            <person name="Sumikawa N."/>
            <person name="Tanurdzic M."/>
            <person name="Theissen G."/>
            <person name="Ulvskov P."/>
            <person name="Wakazuki S."/>
            <person name="Weng J.K."/>
            <person name="Willats W.W."/>
            <person name="Wipf D."/>
            <person name="Wolf P.G."/>
            <person name="Yang L."/>
            <person name="Zimmer A.D."/>
            <person name="Zhu Q."/>
            <person name="Mitros T."/>
            <person name="Hellsten U."/>
            <person name="Loque D."/>
            <person name="Otillar R."/>
            <person name="Salamov A."/>
            <person name="Schmutz J."/>
            <person name="Shapiro H."/>
            <person name="Lindquist E."/>
            <person name="Lucas S."/>
            <person name="Rokhsar D."/>
            <person name="Grigoriev I.V."/>
        </authorList>
    </citation>
    <scope>NUCLEOTIDE SEQUENCE [LARGE SCALE GENOMIC DNA]</scope>
</reference>
<protein>
    <recommendedName>
        <fullName evidence="4">Outer envelope pore protein 37, chloroplastic</fullName>
    </recommendedName>
</protein>
<dbReference type="OrthoDB" id="2011802at2759"/>
<dbReference type="AlphaFoldDB" id="D8RAN9"/>
<proteinExistence type="predicted"/>
<dbReference type="Proteomes" id="UP000001514">
    <property type="component" value="Unassembled WGS sequence"/>
</dbReference>
<dbReference type="EMBL" id="GL377579">
    <property type="protein sequence ID" value="EFJ28695.1"/>
    <property type="molecule type" value="Genomic_DNA"/>
</dbReference>
<dbReference type="InterPro" id="IPR038951">
    <property type="entry name" value="OEP37-like"/>
</dbReference>
<evidence type="ECO:0000313" key="1">
    <source>
        <dbReference type="EMBL" id="EFJ28695.1"/>
    </source>
</evidence>
<dbReference type="KEGG" id="smo:SELMODRAFT_171472"/>
<dbReference type="eggNOG" id="ENOG502QQCE">
    <property type="taxonomic scope" value="Eukaryota"/>
</dbReference>
<dbReference type="GO" id="GO:0006812">
    <property type="term" value="P:monoatomic cation transport"/>
    <property type="evidence" value="ECO:0000318"/>
    <property type="project" value="GO_Central"/>
</dbReference>
<dbReference type="FunCoup" id="D8RAN9">
    <property type="interactions" value="2895"/>
</dbReference>
<organism evidence="3">
    <name type="scientific">Selaginella moellendorffii</name>
    <name type="common">Spikemoss</name>
    <dbReference type="NCBI Taxonomy" id="88036"/>
    <lineage>
        <taxon>Eukaryota</taxon>
        <taxon>Viridiplantae</taxon>
        <taxon>Streptophyta</taxon>
        <taxon>Embryophyta</taxon>
        <taxon>Tracheophyta</taxon>
        <taxon>Lycopodiopsida</taxon>
        <taxon>Selaginellales</taxon>
        <taxon>Selaginellaceae</taxon>
        <taxon>Selaginella</taxon>
    </lineage>
</organism>
<evidence type="ECO:0000313" key="2">
    <source>
        <dbReference type="EMBL" id="EFJ30657.1"/>
    </source>
</evidence>
<dbReference type="STRING" id="88036.D8RAN9"/>
<name>D8RAN9_SELML</name>
<evidence type="ECO:0008006" key="4">
    <source>
        <dbReference type="Google" id="ProtNLM"/>
    </source>
</evidence>
<sequence length="303" mass="34417">MDLQASKDVDDWRRIMAMKVSSEYDSEASVVVNKVTARMLNGMAKLKASFQRDPSGEFRYPLLGLVTKYLSVLYDYEEKNALVTMSANLGRYVQAKYMQDVKAQEGELRIIATTKDSRYKAEIATETPPTSRPRLSFTFPNGEIKLEDEMKNEARALSISGFVGASLGSGVFVADYKEENASLKYKFKDEEMTLCPTISWPSQALAVSFKRQFDEANKLSYMYNFNNEAWSAIFKHKATENFKIKMGYDSDVGVSWASAWVGKEDEGAKSAPKKCKLQVMLQLPQNNLQEAVLLFRIKKRWDL</sequence>
<dbReference type="KEGG" id="smo:SELMODRAFT_145368"/>
<dbReference type="GO" id="GO:0005216">
    <property type="term" value="F:monoatomic ion channel activity"/>
    <property type="evidence" value="ECO:0000318"/>
    <property type="project" value="GO_Central"/>
</dbReference>
<dbReference type="PANTHER" id="PTHR35484:SF2">
    <property type="entry name" value="OUTER ENVELOPE PORE PROTEIN 37, CHLOROPLASTIC"/>
    <property type="match status" value="1"/>
</dbReference>
<dbReference type="OMA" id="FRIKKRW"/>
<dbReference type="Gramene" id="EFJ30657">
    <property type="protein sequence ID" value="EFJ30657"/>
    <property type="gene ID" value="SELMODRAFT_145368"/>
</dbReference>
<accession>D8RAN9</accession>
<dbReference type="EMBL" id="GL377575">
    <property type="protein sequence ID" value="EFJ30657.1"/>
    <property type="molecule type" value="Genomic_DNA"/>
</dbReference>
<dbReference type="InParanoid" id="D8RAN9"/>
<dbReference type="GO" id="GO:0009707">
    <property type="term" value="C:chloroplast outer membrane"/>
    <property type="evidence" value="ECO:0000318"/>
    <property type="project" value="GO_Central"/>
</dbReference>
<keyword evidence="3" id="KW-1185">Reference proteome</keyword>
<dbReference type="Gramene" id="EFJ28695">
    <property type="protein sequence ID" value="EFJ28695"/>
    <property type="gene ID" value="SELMODRAFT_171472"/>
</dbReference>